<reference evidence="1 2" key="1">
    <citation type="submission" date="2021-06" db="EMBL/GenBank/DDBJ databases">
        <title>Whole genome sequences of Flavobacterium sp. KK2020170 and assembly.</title>
        <authorList>
            <person name="Kitahara K."/>
            <person name="Miyoshi S."/>
            <person name="Uesaka K."/>
        </authorList>
    </citation>
    <scope>NUCLEOTIDE SEQUENCE [LARGE SCALE GENOMIC DNA]</scope>
    <source>
        <strain evidence="1 2">KK2020170</strain>
    </source>
</reference>
<evidence type="ECO:0000313" key="2">
    <source>
        <dbReference type="Proteomes" id="UP000825258"/>
    </source>
</evidence>
<organism evidence="1 2">
    <name type="scientific">Flavobacterium okayamense</name>
    <dbReference type="NCBI Taxonomy" id="2830782"/>
    <lineage>
        <taxon>Bacteria</taxon>
        <taxon>Pseudomonadati</taxon>
        <taxon>Bacteroidota</taxon>
        <taxon>Flavobacteriia</taxon>
        <taxon>Flavobacteriales</taxon>
        <taxon>Flavobacteriaceae</taxon>
        <taxon>Flavobacterium</taxon>
    </lineage>
</organism>
<keyword evidence="2" id="KW-1185">Reference proteome</keyword>
<proteinExistence type="predicted"/>
<dbReference type="EMBL" id="AP024749">
    <property type="protein sequence ID" value="BCY29279.1"/>
    <property type="molecule type" value="Genomic_DNA"/>
</dbReference>
<gene>
    <name evidence="1" type="ORF">KK2020170_21470</name>
</gene>
<accession>A0ABM7S6S4</accession>
<evidence type="ECO:0000313" key="1">
    <source>
        <dbReference type="EMBL" id="BCY29279.1"/>
    </source>
</evidence>
<sequence length="205" mass="25212">MLFAQDKNEKDIKYYQIQHINSGNIFLKKGNDFNALLSFHSVLGYNFDKNPMTEYEIYARKKIDSLFPIYQKKEKEKWKGKWKLQQLQNFEYNYEYIEFKDSLVLFYKIEDAFKPCRIENLKFANYNDLDTLNFYNSLEFKNNEIWEFTFEVINGEKRLKVYLLRDENKVYRTLLDERGLFRDEQKRKKALEEEILTYYVFDQNQ</sequence>
<dbReference type="Proteomes" id="UP000825258">
    <property type="component" value="Chromosome"/>
</dbReference>
<name>A0ABM7S6S4_9FLAO</name>
<protein>
    <submittedName>
        <fullName evidence="1">Uncharacterized protein</fullName>
    </submittedName>
</protein>